<evidence type="ECO:0000313" key="4">
    <source>
        <dbReference type="Proteomes" id="UP001364211"/>
    </source>
</evidence>
<feature type="compositionally biased region" description="Pro residues" evidence="1">
    <location>
        <begin position="1"/>
        <end position="11"/>
    </location>
</feature>
<dbReference type="EMBL" id="JBBJUP010000010">
    <property type="protein sequence ID" value="MEJ8280015.1"/>
    <property type="molecule type" value="Genomic_DNA"/>
</dbReference>
<protein>
    <submittedName>
        <fullName evidence="3">DUF4190 domain-containing protein</fullName>
    </submittedName>
</protein>
<sequence length="227" mass="23695">MSSPPPYPGQPGDPHDPDRQQGWQDRPTRQEPAGEPGQQYGGQPYGQQPQYGEQQYPPQQQYGQQGQQQYGQQPYGAQQPYGQAGYPDRPPAGGGQGWSGGGAAAQPRNGIGIAALVLGILAFLTGLVFVGALFGLFAIALGIIGISRASKGLATNRGMAITGLLLGVVGVLMAVAVGVLFANLYDEIGGGQFVSCVQQAGADQAAAAQCQQELEERMRDRIDQVGG</sequence>
<keyword evidence="2" id="KW-0472">Membrane</keyword>
<feature type="compositionally biased region" description="Low complexity" evidence="1">
    <location>
        <begin position="45"/>
        <end position="87"/>
    </location>
</feature>
<proteinExistence type="predicted"/>
<dbReference type="Proteomes" id="UP001364211">
    <property type="component" value="Unassembled WGS sequence"/>
</dbReference>
<feature type="transmembrane region" description="Helical" evidence="2">
    <location>
        <begin position="158"/>
        <end position="185"/>
    </location>
</feature>
<reference evidence="3 4" key="1">
    <citation type="submission" date="2024-03" db="EMBL/GenBank/DDBJ databases">
        <title>Draft genome sequence of Pseudonocardia sp. DW16-2.</title>
        <authorList>
            <person name="Duangmal K."/>
        </authorList>
    </citation>
    <scope>NUCLEOTIDE SEQUENCE [LARGE SCALE GENOMIC DNA]</scope>
    <source>
        <strain evidence="3 4">DW16-2</strain>
    </source>
</reference>
<feature type="transmembrane region" description="Helical" evidence="2">
    <location>
        <begin position="113"/>
        <end position="146"/>
    </location>
</feature>
<evidence type="ECO:0000256" key="2">
    <source>
        <dbReference type="SAM" id="Phobius"/>
    </source>
</evidence>
<feature type="region of interest" description="Disordered" evidence="1">
    <location>
        <begin position="1"/>
        <end position="103"/>
    </location>
</feature>
<gene>
    <name evidence="3" type="ORF">WJX68_13805</name>
</gene>
<organism evidence="3 4">
    <name type="scientific">Pseudonocardia spirodelae</name>
    <dbReference type="NCBI Taxonomy" id="3133431"/>
    <lineage>
        <taxon>Bacteria</taxon>
        <taxon>Bacillati</taxon>
        <taxon>Actinomycetota</taxon>
        <taxon>Actinomycetes</taxon>
        <taxon>Pseudonocardiales</taxon>
        <taxon>Pseudonocardiaceae</taxon>
        <taxon>Pseudonocardia</taxon>
    </lineage>
</organism>
<comment type="caution">
    <text evidence="3">The sequence shown here is derived from an EMBL/GenBank/DDBJ whole genome shotgun (WGS) entry which is preliminary data.</text>
</comment>
<feature type="compositionally biased region" description="Gly residues" evidence="1">
    <location>
        <begin position="92"/>
        <end position="103"/>
    </location>
</feature>
<name>A0ABU8T7S3_9PSEU</name>
<dbReference type="RefSeq" id="WP_340290716.1">
    <property type="nucleotide sequence ID" value="NZ_JBBJUP010000010.1"/>
</dbReference>
<evidence type="ECO:0000256" key="1">
    <source>
        <dbReference type="SAM" id="MobiDB-lite"/>
    </source>
</evidence>
<keyword evidence="2" id="KW-0812">Transmembrane</keyword>
<accession>A0ABU8T7S3</accession>
<keyword evidence="4" id="KW-1185">Reference proteome</keyword>
<keyword evidence="2" id="KW-1133">Transmembrane helix</keyword>
<evidence type="ECO:0000313" key="3">
    <source>
        <dbReference type="EMBL" id="MEJ8280015.1"/>
    </source>
</evidence>